<dbReference type="Proteomes" id="UP000315750">
    <property type="component" value="Chromosome"/>
</dbReference>
<dbReference type="InterPro" id="IPR001646">
    <property type="entry name" value="5peptide_repeat"/>
</dbReference>
<dbReference type="EMBL" id="CP036278">
    <property type="protein sequence ID" value="QDU55712.1"/>
    <property type="molecule type" value="Genomic_DNA"/>
</dbReference>
<dbReference type="Pfam" id="PF00805">
    <property type="entry name" value="Pentapeptide"/>
    <property type="match status" value="4"/>
</dbReference>
<dbReference type="SUPFAM" id="SSF141571">
    <property type="entry name" value="Pentapeptide repeat-like"/>
    <property type="match status" value="3"/>
</dbReference>
<organism evidence="1 2">
    <name type="scientific">Aeoliella mucimassa</name>
    <dbReference type="NCBI Taxonomy" id="2527972"/>
    <lineage>
        <taxon>Bacteria</taxon>
        <taxon>Pseudomonadati</taxon>
        <taxon>Planctomycetota</taxon>
        <taxon>Planctomycetia</taxon>
        <taxon>Pirellulales</taxon>
        <taxon>Lacipirellulaceae</taxon>
        <taxon>Aeoliella</taxon>
    </lineage>
</organism>
<keyword evidence="2" id="KW-1185">Reference proteome</keyword>
<dbReference type="OrthoDB" id="247791at2"/>
<dbReference type="Gene3D" id="3.40.50.10190">
    <property type="entry name" value="BRCT domain"/>
    <property type="match status" value="1"/>
</dbReference>
<gene>
    <name evidence="1" type="primary">pipB2_3</name>
    <name evidence="1" type="ORF">Pan181_19060</name>
</gene>
<evidence type="ECO:0000313" key="2">
    <source>
        <dbReference type="Proteomes" id="UP000315750"/>
    </source>
</evidence>
<dbReference type="RefSeq" id="WP_145246533.1">
    <property type="nucleotide sequence ID" value="NZ_CP036278.1"/>
</dbReference>
<dbReference type="KEGG" id="amuc:Pan181_19060"/>
<name>A0A518ALV3_9BACT</name>
<protein>
    <submittedName>
        <fullName evidence="1">Secreted effector protein pipB2</fullName>
    </submittedName>
</protein>
<dbReference type="AlphaFoldDB" id="A0A518ALV3"/>
<sequence length="823" mass="89820">MAKKKQKASADWLHQRFAGQKVATAGRFSYPTDRKTVLNVIEHEGGEFVKGVTVGLDYLIVGSTTGSGPSAAEKKADQLNQNKGATITVIDVDQLGAMLQPDIHEATALLQAGEEGCQRFQWLSRESSRSRFFHHGTTQVLDLSGIDLRGTTLTEIDLTEINLDGVDFRKATLSRVEFEEVSHARFDEATIDFPVRYSEPRFNDCSFKKATLTNGSWSGPEFADCDFQGVTFTQDRASKYGNQGMHAKRCNLKRVSLAGKQLSKSEFAESDFTGADFSGANLRGSDFTKANLTRVKFHDADLAGVNFTDATLDGADFRGAALAGAAFSNVDVSKAKNFDADQAQPVGHEGPHLKKLNTTAKASNSITLSIEVVRKHGNATLHVQGGGGYCSVRVDVEDAHHWNTHKKFSDGMLELTTLYPGEPIFDSLVAKGSKCPLKGKDLKALALSAWCEALGVDEPSDEQLAKSNEKRQAGQKAKRTELIAMLQEGPAGVAKWNKLTTGQRKAGGTISKADFSGTKLEGWEAAGAEFKDCDFSKAKLQKAELHTTFAKCNFKQADLRGAKMVGSRYSESDFTSAKLAGASLEWANLRKAVLAKANLKNCNLTSADLCGADLTDVDLKTVILDQVRYDEHTILPKGFVHRDKMEWKGPSSAPGLAEAIKAARPKGPIDMELFMERIKQRVDAARLDKALKMLKADRFQLYADVQDDHLVGVVKSQSDPSLVYSARLGSDGNFACCTQNLNMCGGLRGKPCKHLLVLIVGLAQSEQIDPTTADEWLDSSRLVTKPQLDKDAMSETLLRYKGAEAGEVDWRPTETVPEDYYAF</sequence>
<dbReference type="InterPro" id="IPR036420">
    <property type="entry name" value="BRCT_dom_sf"/>
</dbReference>
<accession>A0A518ALV3</accession>
<dbReference type="PANTHER" id="PTHR14136:SF17">
    <property type="entry name" value="BTB_POZ DOMAIN-CONTAINING PROTEIN KCTD9"/>
    <property type="match status" value="1"/>
</dbReference>
<dbReference type="Gene3D" id="2.160.20.80">
    <property type="entry name" value="E3 ubiquitin-protein ligase SopA"/>
    <property type="match status" value="2"/>
</dbReference>
<proteinExistence type="predicted"/>
<dbReference type="PANTHER" id="PTHR14136">
    <property type="entry name" value="BTB_POZ DOMAIN-CONTAINING PROTEIN KCTD9"/>
    <property type="match status" value="1"/>
</dbReference>
<dbReference type="InterPro" id="IPR051082">
    <property type="entry name" value="Pentapeptide-BTB/POZ_domain"/>
</dbReference>
<evidence type="ECO:0000313" key="1">
    <source>
        <dbReference type="EMBL" id="QDU55712.1"/>
    </source>
</evidence>
<reference evidence="1 2" key="1">
    <citation type="submission" date="2019-02" db="EMBL/GenBank/DDBJ databases">
        <title>Deep-cultivation of Planctomycetes and their phenomic and genomic characterization uncovers novel biology.</title>
        <authorList>
            <person name="Wiegand S."/>
            <person name="Jogler M."/>
            <person name="Boedeker C."/>
            <person name="Pinto D."/>
            <person name="Vollmers J."/>
            <person name="Rivas-Marin E."/>
            <person name="Kohn T."/>
            <person name="Peeters S.H."/>
            <person name="Heuer A."/>
            <person name="Rast P."/>
            <person name="Oberbeckmann S."/>
            <person name="Bunk B."/>
            <person name="Jeske O."/>
            <person name="Meyerdierks A."/>
            <person name="Storesund J.E."/>
            <person name="Kallscheuer N."/>
            <person name="Luecker S."/>
            <person name="Lage O.M."/>
            <person name="Pohl T."/>
            <person name="Merkel B.J."/>
            <person name="Hornburger P."/>
            <person name="Mueller R.-W."/>
            <person name="Bruemmer F."/>
            <person name="Labrenz M."/>
            <person name="Spormann A.M."/>
            <person name="Op den Camp H."/>
            <person name="Overmann J."/>
            <person name="Amann R."/>
            <person name="Jetten M.S.M."/>
            <person name="Mascher T."/>
            <person name="Medema M.H."/>
            <person name="Devos D.P."/>
            <person name="Kaster A.-K."/>
            <person name="Ovreas L."/>
            <person name="Rohde M."/>
            <person name="Galperin M.Y."/>
            <person name="Jogler C."/>
        </authorList>
    </citation>
    <scope>NUCLEOTIDE SEQUENCE [LARGE SCALE GENOMIC DNA]</scope>
    <source>
        <strain evidence="1 2">Pan181</strain>
    </source>
</reference>